<evidence type="ECO:0000256" key="1">
    <source>
        <dbReference type="SAM" id="MobiDB-lite"/>
    </source>
</evidence>
<accession>A0ABV0TPX5</accession>
<keyword evidence="2" id="KW-0812">Transmembrane</keyword>
<comment type="caution">
    <text evidence="3">The sequence shown here is derived from an EMBL/GenBank/DDBJ whole genome shotgun (WGS) entry which is preliminary data.</text>
</comment>
<protein>
    <submittedName>
        <fullName evidence="3">Uncharacterized protein</fullName>
    </submittedName>
</protein>
<proteinExistence type="predicted"/>
<evidence type="ECO:0000256" key="2">
    <source>
        <dbReference type="SAM" id="Phobius"/>
    </source>
</evidence>
<keyword evidence="4" id="KW-1185">Reference proteome</keyword>
<feature type="compositionally biased region" description="Pro residues" evidence="1">
    <location>
        <begin position="56"/>
        <end position="67"/>
    </location>
</feature>
<organism evidence="3 4">
    <name type="scientific">Ilyodon furcidens</name>
    <name type="common">goldbreast splitfin</name>
    <dbReference type="NCBI Taxonomy" id="33524"/>
    <lineage>
        <taxon>Eukaryota</taxon>
        <taxon>Metazoa</taxon>
        <taxon>Chordata</taxon>
        <taxon>Craniata</taxon>
        <taxon>Vertebrata</taxon>
        <taxon>Euteleostomi</taxon>
        <taxon>Actinopterygii</taxon>
        <taxon>Neopterygii</taxon>
        <taxon>Teleostei</taxon>
        <taxon>Neoteleostei</taxon>
        <taxon>Acanthomorphata</taxon>
        <taxon>Ovalentaria</taxon>
        <taxon>Atherinomorphae</taxon>
        <taxon>Cyprinodontiformes</taxon>
        <taxon>Goodeidae</taxon>
        <taxon>Ilyodon</taxon>
    </lineage>
</organism>
<evidence type="ECO:0000313" key="3">
    <source>
        <dbReference type="EMBL" id="MEQ2234978.1"/>
    </source>
</evidence>
<sequence>MRLLRSVLNLGFLLWVFFFLFSFFHVENLVITRTRRLPLFRDWVVGAADSAETPRRPFPQTPLPAPPGGTQGVPRPAERHSPSSVSWAVPWASSRWDVPGTPPEEGIQEASGIGARATQLAPLDVEEQRLYSEPLPDGRAPHPISKGVPGHPTEEAHFSRLYPGSRSFAHDPKFMAIGKWTEQGGEGTVSAQLSFHHNGPAQRPHYCGSRTDQSVNLPLHSSLTHEQDPQILKLLHLRQELPSNLKRTSHPFPVENHGLRLGGADPHPSRFTLSCELPQRML</sequence>
<evidence type="ECO:0000313" key="4">
    <source>
        <dbReference type="Proteomes" id="UP001482620"/>
    </source>
</evidence>
<keyword evidence="2" id="KW-1133">Transmembrane helix</keyword>
<gene>
    <name evidence="3" type="ORF">ILYODFUR_036936</name>
</gene>
<feature type="transmembrane region" description="Helical" evidence="2">
    <location>
        <begin position="12"/>
        <end position="31"/>
    </location>
</feature>
<dbReference type="EMBL" id="JAHRIQ010042557">
    <property type="protein sequence ID" value="MEQ2234978.1"/>
    <property type="molecule type" value="Genomic_DNA"/>
</dbReference>
<name>A0ABV0TPX5_9TELE</name>
<dbReference type="Proteomes" id="UP001482620">
    <property type="component" value="Unassembled WGS sequence"/>
</dbReference>
<feature type="region of interest" description="Disordered" evidence="1">
    <location>
        <begin position="51"/>
        <end position="83"/>
    </location>
</feature>
<keyword evidence="2" id="KW-0472">Membrane</keyword>
<reference evidence="3 4" key="1">
    <citation type="submission" date="2021-06" db="EMBL/GenBank/DDBJ databases">
        <authorList>
            <person name="Palmer J.M."/>
        </authorList>
    </citation>
    <scope>NUCLEOTIDE SEQUENCE [LARGE SCALE GENOMIC DNA]</scope>
    <source>
        <strain evidence="4">if_2019</strain>
        <tissue evidence="3">Muscle</tissue>
    </source>
</reference>